<dbReference type="EMBL" id="UGSC01000001">
    <property type="protein sequence ID" value="SUA62206.1"/>
    <property type="molecule type" value="Genomic_DNA"/>
</dbReference>
<dbReference type="Gene3D" id="1.20.120.450">
    <property type="entry name" value="dinb family like domain"/>
    <property type="match status" value="1"/>
</dbReference>
<dbReference type="PANTHER" id="PTHR40658">
    <property type="match status" value="1"/>
</dbReference>
<reference evidence="1 2" key="1">
    <citation type="submission" date="2018-06" db="EMBL/GenBank/DDBJ databases">
        <authorList>
            <consortium name="Pathogen Informatics"/>
            <person name="Doyle S."/>
        </authorList>
    </citation>
    <scope>NUCLEOTIDE SEQUENCE [LARGE SCALE GENOMIC DNA]</scope>
    <source>
        <strain evidence="1 2">NCTC10343</strain>
    </source>
</reference>
<sequence>MSSYDYASKSELKEAIHTAYLRFDGEFQDIDESHKDTRIDEVDKTPAEMIAYQLGWLHLVMSWDRDEREGKTVIMPAPNYKWNRLGELYQSFYKTYSHHSLYELRDMFKLAEQTWLDWVDTLSHEELFTQGVHKWTGTNPNWPMARWIHINSVAPFKTFRAKIRKWKKYNVQH</sequence>
<dbReference type="Pfam" id="PF08020">
    <property type="entry name" value="DUF1706"/>
    <property type="match status" value="1"/>
</dbReference>
<evidence type="ECO:0000313" key="1">
    <source>
        <dbReference type="EMBL" id="SUA62206.1"/>
    </source>
</evidence>
<dbReference type="InterPro" id="IPR034660">
    <property type="entry name" value="DinB/YfiT-like"/>
</dbReference>
<dbReference type="PIRSF" id="PIRSF031551">
    <property type="entry name" value="DUF1706"/>
    <property type="match status" value="1"/>
</dbReference>
<organism evidence="1 2">
    <name type="scientific">Paenibacillus polymyxa</name>
    <name type="common">Bacillus polymyxa</name>
    <dbReference type="NCBI Taxonomy" id="1406"/>
    <lineage>
        <taxon>Bacteria</taxon>
        <taxon>Bacillati</taxon>
        <taxon>Bacillota</taxon>
        <taxon>Bacilli</taxon>
        <taxon>Bacillales</taxon>
        <taxon>Paenibacillaceae</taxon>
        <taxon>Paenibacillus</taxon>
    </lineage>
</organism>
<proteinExistence type="predicted"/>
<dbReference type="InterPro" id="IPR012550">
    <property type="entry name" value="DUF1706"/>
</dbReference>
<accession>A0A0F6EUI9</accession>
<name>A0A0F6EUI9_PAEPO</name>
<protein>
    <submittedName>
        <fullName evidence="1">DUF1706 domain containing protein</fullName>
    </submittedName>
</protein>
<evidence type="ECO:0000313" key="2">
    <source>
        <dbReference type="Proteomes" id="UP000254400"/>
    </source>
</evidence>
<dbReference type="AlphaFoldDB" id="A0A0F6EUI9"/>
<dbReference type="GeneID" id="93349097"/>
<gene>
    <name evidence="1" type="primary">M1-431</name>
    <name evidence="1" type="ORF">NCTC10343_00243</name>
</gene>
<dbReference type="RefSeq" id="WP_019685820.1">
    <property type="nucleotide sequence ID" value="NZ_CP009909.1"/>
</dbReference>
<dbReference type="PANTHER" id="PTHR40658:SF3">
    <property type="entry name" value="CLBS_DFSB FAMILY FOUR-HELIX BUNDLE PROTEIN"/>
    <property type="match status" value="1"/>
</dbReference>
<dbReference type="Proteomes" id="UP000254400">
    <property type="component" value="Unassembled WGS sequence"/>
</dbReference>